<comment type="caution">
    <text evidence="2">The sequence shown here is derived from an EMBL/GenBank/DDBJ whole genome shotgun (WGS) entry which is preliminary data.</text>
</comment>
<reference evidence="2 3" key="1">
    <citation type="submission" date="2019-03" db="EMBL/GenBank/DDBJ databases">
        <title>Genomic Encyclopedia of Type Strains, Phase IV (KMG-IV): sequencing the most valuable type-strain genomes for metagenomic binning, comparative biology and taxonomic classification.</title>
        <authorList>
            <person name="Goeker M."/>
        </authorList>
    </citation>
    <scope>NUCLEOTIDE SEQUENCE [LARGE SCALE GENOMIC DNA]</scope>
    <source>
        <strain evidence="2 3">DSM 21100</strain>
    </source>
</reference>
<accession>A0A4R3KYI2</accession>
<proteinExistence type="predicted"/>
<organism evidence="2 3">
    <name type="scientific">Anseongella ginsenosidimutans</name>
    <dbReference type="NCBI Taxonomy" id="496056"/>
    <lineage>
        <taxon>Bacteria</taxon>
        <taxon>Pseudomonadati</taxon>
        <taxon>Bacteroidota</taxon>
        <taxon>Sphingobacteriia</taxon>
        <taxon>Sphingobacteriales</taxon>
        <taxon>Sphingobacteriaceae</taxon>
        <taxon>Anseongella</taxon>
    </lineage>
</organism>
<gene>
    <name evidence="2" type="ORF">EDD80_101564</name>
</gene>
<dbReference type="InterPro" id="IPR045743">
    <property type="entry name" value="DUF6089"/>
</dbReference>
<name>A0A4R3KYI2_9SPHI</name>
<keyword evidence="3" id="KW-1185">Reference proteome</keyword>
<evidence type="ECO:0000313" key="2">
    <source>
        <dbReference type="EMBL" id="TCS90364.1"/>
    </source>
</evidence>
<feature type="domain" description="DUF6089" evidence="1">
    <location>
        <begin position="10"/>
        <end position="137"/>
    </location>
</feature>
<sequence length="286" mass="31994">MPGIVKITGIVLILLLSFGEAGAQKIEVGLLAGGSGYMGDLNTHNYQRYSHPALGALLRWNINPRNSVKFSFLHGTLQGSDATSGNPYQESRNLYFRSPLNEFSVQFEFNFFRYNPLWGNEKFSPYLFTGISVFSFDPEAKGTPSGSGSEEWYRLRDLGTEGQGLPGYPDKYKLAQMAIPIGIGVKFNLGRNWNLTGEMGYRPTFTDFLDDVSGYYPDPAVFETTDPPAPLSKYFSDRRLNRAPENPSGLQRGDLLKKDTYLFAVIGISYTFVSSWCPAFSDWGRE</sequence>
<evidence type="ECO:0000313" key="3">
    <source>
        <dbReference type="Proteomes" id="UP000295807"/>
    </source>
</evidence>
<protein>
    <submittedName>
        <fullName evidence="2">Outer membrane protein with beta-barrel domain</fullName>
    </submittedName>
</protein>
<evidence type="ECO:0000259" key="1">
    <source>
        <dbReference type="Pfam" id="PF19573"/>
    </source>
</evidence>
<dbReference type="EMBL" id="SMAD01000001">
    <property type="protein sequence ID" value="TCS90364.1"/>
    <property type="molecule type" value="Genomic_DNA"/>
</dbReference>
<dbReference type="OrthoDB" id="654178at2"/>
<dbReference type="Proteomes" id="UP000295807">
    <property type="component" value="Unassembled WGS sequence"/>
</dbReference>
<dbReference type="Pfam" id="PF19573">
    <property type="entry name" value="DUF6089"/>
    <property type="match status" value="1"/>
</dbReference>
<dbReference type="Gene3D" id="2.40.160.20">
    <property type="match status" value="1"/>
</dbReference>
<dbReference type="AlphaFoldDB" id="A0A4R3KYI2"/>
<dbReference type="RefSeq" id="WP_132127799.1">
    <property type="nucleotide sequence ID" value="NZ_CP042432.1"/>
</dbReference>